<dbReference type="RefSeq" id="WP_390614134.1">
    <property type="nucleotide sequence ID" value="NZ_CP036265.1"/>
</dbReference>
<dbReference type="KEGG" id="acaf:CA12_15540"/>
<name>A0A517P7W5_9PLAN</name>
<reference evidence="3 4" key="1">
    <citation type="submission" date="2019-02" db="EMBL/GenBank/DDBJ databases">
        <title>Deep-cultivation of Planctomycetes and their phenomic and genomic characterization uncovers novel biology.</title>
        <authorList>
            <person name="Wiegand S."/>
            <person name="Jogler M."/>
            <person name="Boedeker C."/>
            <person name="Pinto D."/>
            <person name="Vollmers J."/>
            <person name="Rivas-Marin E."/>
            <person name="Kohn T."/>
            <person name="Peeters S.H."/>
            <person name="Heuer A."/>
            <person name="Rast P."/>
            <person name="Oberbeckmann S."/>
            <person name="Bunk B."/>
            <person name="Jeske O."/>
            <person name="Meyerdierks A."/>
            <person name="Storesund J.E."/>
            <person name="Kallscheuer N."/>
            <person name="Luecker S."/>
            <person name="Lage O.M."/>
            <person name="Pohl T."/>
            <person name="Merkel B.J."/>
            <person name="Hornburger P."/>
            <person name="Mueller R.-W."/>
            <person name="Bruemmer F."/>
            <person name="Labrenz M."/>
            <person name="Spormann A.M."/>
            <person name="Op den Camp H."/>
            <person name="Overmann J."/>
            <person name="Amann R."/>
            <person name="Jetten M.S.M."/>
            <person name="Mascher T."/>
            <person name="Medema M.H."/>
            <person name="Devos D.P."/>
            <person name="Kaster A.-K."/>
            <person name="Ovreas L."/>
            <person name="Rohde M."/>
            <person name="Galperin M.Y."/>
            <person name="Jogler C."/>
        </authorList>
    </citation>
    <scope>NUCLEOTIDE SEQUENCE [LARGE SCALE GENOMIC DNA]</scope>
    <source>
        <strain evidence="3 4">CA12</strain>
    </source>
</reference>
<evidence type="ECO:0000259" key="2">
    <source>
        <dbReference type="Pfam" id="PF07596"/>
    </source>
</evidence>
<sequence length="67" mass="6692">MSAGSYHTGGAQFVMADGSVTFLSETIDTGSGAGKGLTSPPKTSGKSPYGTWGALGTRDGGETVDDY</sequence>
<evidence type="ECO:0000313" key="4">
    <source>
        <dbReference type="Proteomes" id="UP000318741"/>
    </source>
</evidence>
<dbReference type="NCBIfam" id="TIGR04294">
    <property type="entry name" value="pre_pil_HX9DG"/>
    <property type="match status" value="1"/>
</dbReference>
<accession>A0A517P7W5</accession>
<dbReference type="InterPro" id="IPR011453">
    <property type="entry name" value="DUF1559"/>
</dbReference>
<dbReference type="Pfam" id="PF07596">
    <property type="entry name" value="SBP_bac_10"/>
    <property type="match status" value="1"/>
</dbReference>
<keyword evidence="4" id="KW-1185">Reference proteome</keyword>
<dbReference type="InterPro" id="IPR027558">
    <property type="entry name" value="Pre_pil_HX9DG_C"/>
</dbReference>
<dbReference type="Proteomes" id="UP000318741">
    <property type="component" value="Chromosome"/>
</dbReference>
<dbReference type="EMBL" id="CP036265">
    <property type="protein sequence ID" value="QDT15469.1"/>
    <property type="molecule type" value="Genomic_DNA"/>
</dbReference>
<dbReference type="AlphaFoldDB" id="A0A517P7W5"/>
<organism evidence="3 4">
    <name type="scientific">Alienimonas californiensis</name>
    <dbReference type="NCBI Taxonomy" id="2527989"/>
    <lineage>
        <taxon>Bacteria</taxon>
        <taxon>Pseudomonadati</taxon>
        <taxon>Planctomycetota</taxon>
        <taxon>Planctomycetia</taxon>
        <taxon>Planctomycetales</taxon>
        <taxon>Planctomycetaceae</taxon>
        <taxon>Alienimonas</taxon>
    </lineage>
</organism>
<feature type="region of interest" description="Disordered" evidence="1">
    <location>
        <begin position="28"/>
        <end position="67"/>
    </location>
</feature>
<gene>
    <name evidence="3" type="ORF">CA12_15540</name>
</gene>
<protein>
    <recommendedName>
        <fullName evidence="2">DUF1559 domain-containing protein</fullName>
    </recommendedName>
</protein>
<evidence type="ECO:0000256" key="1">
    <source>
        <dbReference type="SAM" id="MobiDB-lite"/>
    </source>
</evidence>
<evidence type="ECO:0000313" key="3">
    <source>
        <dbReference type="EMBL" id="QDT15469.1"/>
    </source>
</evidence>
<feature type="domain" description="DUF1559" evidence="2">
    <location>
        <begin position="1"/>
        <end position="29"/>
    </location>
</feature>
<proteinExistence type="predicted"/>